<dbReference type="Gene3D" id="2.60.120.10">
    <property type="entry name" value="Jelly Rolls"/>
    <property type="match status" value="1"/>
</dbReference>
<protein>
    <recommendedName>
        <fullName evidence="3">Cupin 2 conserved barrel domain-containing protein</fullName>
    </recommendedName>
</protein>
<evidence type="ECO:0008006" key="3">
    <source>
        <dbReference type="Google" id="ProtNLM"/>
    </source>
</evidence>
<keyword evidence="2" id="KW-1185">Reference proteome</keyword>
<name>A0A1V6UXT1_9EURO</name>
<dbReference type="InterPro" id="IPR011051">
    <property type="entry name" value="RmlC_Cupin_sf"/>
</dbReference>
<sequence>MVWSWQLWLSPRPLRRTDTSGELSILAANDSALFEFKKEKGRWVVIETHFIANPIVRKGLSGPQLHIHLRQTEFFEVQQGVLGILKNEKEHVVTRDSGVVVVPPGTRHRFWVHSSAQEDVVFKVWAEPQDLDHSFDENFLRNFVGYLRDCQRANISPSIFQIILFGYNSATVPSPPFWLPIWLLTALNYFLASWIAEGLLGYKPSYPEYNRAVESNGTSDKKST</sequence>
<comment type="caution">
    <text evidence="1">The sequence shown here is derived from an EMBL/GenBank/DDBJ whole genome shotgun (WGS) entry which is preliminary data.</text>
</comment>
<evidence type="ECO:0000313" key="1">
    <source>
        <dbReference type="EMBL" id="OQE43224.1"/>
    </source>
</evidence>
<dbReference type="AlphaFoldDB" id="A0A1V6UXT1"/>
<gene>
    <name evidence="1" type="ORF">PENCOP_c003G00135</name>
</gene>
<accession>A0A1V6UXT1</accession>
<proteinExistence type="predicted"/>
<dbReference type="STRING" id="36646.A0A1V6UXT1"/>
<organism evidence="1 2">
    <name type="scientific">Penicillium coprophilum</name>
    <dbReference type="NCBI Taxonomy" id="36646"/>
    <lineage>
        <taxon>Eukaryota</taxon>
        <taxon>Fungi</taxon>
        <taxon>Dikarya</taxon>
        <taxon>Ascomycota</taxon>
        <taxon>Pezizomycotina</taxon>
        <taxon>Eurotiomycetes</taxon>
        <taxon>Eurotiomycetidae</taxon>
        <taxon>Eurotiales</taxon>
        <taxon>Aspergillaceae</taxon>
        <taxon>Penicillium</taxon>
    </lineage>
</organism>
<dbReference type="InterPro" id="IPR014710">
    <property type="entry name" value="RmlC-like_jellyroll"/>
</dbReference>
<dbReference type="Proteomes" id="UP000191500">
    <property type="component" value="Unassembled WGS sequence"/>
</dbReference>
<evidence type="ECO:0000313" key="2">
    <source>
        <dbReference type="Proteomes" id="UP000191500"/>
    </source>
</evidence>
<dbReference type="SUPFAM" id="SSF51182">
    <property type="entry name" value="RmlC-like cupins"/>
    <property type="match status" value="1"/>
</dbReference>
<dbReference type="EMBL" id="MDDG01000003">
    <property type="protein sequence ID" value="OQE43224.1"/>
    <property type="molecule type" value="Genomic_DNA"/>
</dbReference>
<reference evidence="2" key="1">
    <citation type="journal article" date="2017" name="Nat. Microbiol.">
        <title>Global analysis of biosynthetic gene clusters reveals vast potential of secondary metabolite production in Penicillium species.</title>
        <authorList>
            <person name="Nielsen J.C."/>
            <person name="Grijseels S."/>
            <person name="Prigent S."/>
            <person name="Ji B."/>
            <person name="Dainat J."/>
            <person name="Nielsen K.F."/>
            <person name="Frisvad J.C."/>
            <person name="Workman M."/>
            <person name="Nielsen J."/>
        </authorList>
    </citation>
    <scope>NUCLEOTIDE SEQUENCE [LARGE SCALE GENOMIC DNA]</scope>
    <source>
        <strain evidence="2">IBT 31321</strain>
    </source>
</reference>